<dbReference type="InterPro" id="IPR040447">
    <property type="entry name" value="RRM_Rrp7"/>
</dbReference>
<keyword evidence="2" id="KW-0175">Coiled coil</keyword>
<keyword evidence="7" id="KW-1185">Reference proteome</keyword>
<dbReference type="GO" id="GO:0034456">
    <property type="term" value="C:UTP-C complex"/>
    <property type="evidence" value="ECO:0007669"/>
    <property type="project" value="TreeGrafter"/>
</dbReference>
<feature type="region of interest" description="Disordered" evidence="3">
    <location>
        <begin position="215"/>
        <end position="243"/>
    </location>
</feature>
<evidence type="ECO:0000313" key="6">
    <source>
        <dbReference type="EMBL" id="CDO56490.1"/>
    </source>
</evidence>
<accession>A0A0J9XHR8</accession>
<protein>
    <submittedName>
        <fullName evidence="6">Similar to Saccharomyces cerevisiae YCL031C RRP7 Essential protein involved in rRNA processing and ribosome biogenesis</fullName>
    </submittedName>
</protein>
<sequence length="285" mass="32635">MSPPEFPDQINGFIVAPVILSAQDNKDPSPVYHTIYLKKHQFKRTTAPTDDDEDDEGDRTVFAANLPILTSFENIKKFCNAVADVLVEDFVKDPNIPNAGKIILVDKSAANRFIAKSKTLYKLKDRIFWNATSNNNNNSNTTSADSIRGIDRYTAKTLKKYPPHDQLQRMVDLYMLNFAKAEARELQNVRSLAEQVDEDGFTLVVSSTRKSAADIRAAPKMTEDEAIQNDATSGGKKKKSKEKKDFYRFQIREQKKQEMNSLLKRFKEDQDKIKDLKEKKRFKPY</sequence>
<comment type="similarity">
    <text evidence="1">Belongs to the RRP7 family.</text>
</comment>
<dbReference type="GO" id="GO:0006364">
    <property type="term" value="P:rRNA processing"/>
    <property type="evidence" value="ECO:0007669"/>
    <property type="project" value="TreeGrafter"/>
</dbReference>
<dbReference type="GO" id="GO:0000028">
    <property type="term" value="P:ribosomal small subunit assembly"/>
    <property type="evidence" value="ECO:0007669"/>
    <property type="project" value="TreeGrafter"/>
</dbReference>
<comment type="caution">
    <text evidence="6">The sequence shown here is derived from an EMBL/GenBank/DDBJ whole genome shotgun (WGS) entry which is preliminary data.</text>
</comment>
<dbReference type="Pfam" id="PF12923">
    <property type="entry name" value="RRP7"/>
    <property type="match status" value="1"/>
</dbReference>
<evidence type="ECO:0000259" key="4">
    <source>
        <dbReference type="Pfam" id="PF12923"/>
    </source>
</evidence>
<feature type="domain" description="Ribosomal RNA-processing protein 7 C-terminal" evidence="4">
    <location>
        <begin position="160"/>
        <end position="285"/>
    </location>
</feature>
<reference evidence="6" key="1">
    <citation type="submission" date="2014-03" db="EMBL/GenBank/DDBJ databases">
        <authorList>
            <person name="Casaregola S."/>
        </authorList>
    </citation>
    <scope>NUCLEOTIDE SEQUENCE [LARGE SCALE GENOMIC DNA]</scope>
    <source>
        <strain evidence="6">CLIB 918</strain>
    </source>
</reference>
<dbReference type="GO" id="GO:0032545">
    <property type="term" value="C:CURI complex"/>
    <property type="evidence" value="ECO:0007669"/>
    <property type="project" value="TreeGrafter"/>
</dbReference>
<dbReference type="AlphaFoldDB" id="A0A0J9XHR8"/>
<dbReference type="PANTHER" id="PTHR13191:SF0">
    <property type="entry name" value="RIBOSOMAL RNA-PROCESSING PROTEIN 7 HOMOLOG A-RELATED"/>
    <property type="match status" value="1"/>
</dbReference>
<dbReference type="InterPro" id="IPR040446">
    <property type="entry name" value="RRP7"/>
</dbReference>
<dbReference type="Pfam" id="PF17799">
    <property type="entry name" value="RRM_Rrp7"/>
    <property type="match status" value="1"/>
</dbReference>
<feature type="domain" description="Rrp7 RRM-like N-terminal" evidence="5">
    <location>
        <begin position="10"/>
        <end position="90"/>
    </location>
</feature>
<dbReference type="OrthoDB" id="5390at2759"/>
<dbReference type="Gene3D" id="6.10.250.1770">
    <property type="match status" value="1"/>
</dbReference>
<evidence type="ECO:0000259" key="5">
    <source>
        <dbReference type="Pfam" id="PF17799"/>
    </source>
</evidence>
<gene>
    <name evidence="6" type="ORF">BN980_GECA15s01968g</name>
</gene>
<dbReference type="InterPro" id="IPR024326">
    <property type="entry name" value="RRP7_C"/>
</dbReference>
<dbReference type="EMBL" id="CCBN010000015">
    <property type="protein sequence ID" value="CDO56490.1"/>
    <property type="molecule type" value="Genomic_DNA"/>
</dbReference>
<evidence type="ECO:0000313" key="7">
    <source>
        <dbReference type="Proteomes" id="UP000242525"/>
    </source>
</evidence>
<feature type="coiled-coil region" evidence="2">
    <location>
        <begin position="252"/>
        <end position="279"/>
    </location>
</feature>
<dbReference type="PANTHER" id="PTHR13191">
    <property type="entry name" value="RIBOSOMAL RNA PROCESSING PROTEIN 7-RELATED"/>
    <property type="match status" value="1"/>
</dbReference>
<proteinExistence type="inferred from homology"/>
<evidence type="ECO:0000256" key="3">
    <source>
        <dbReference type="SAM" id="MobiDB-lite"/>
    </source>
</evidence>
<evidence type="ECO:0000256" key="1">
    <source>
        <dbReference type="ARBA" id="ARBA00006110"/>
    </source>
</evidence>
<name>A0A0J9XHR8_GEOCN</name>
<organism evidence="6 7">
    <name type="scientific">Geotrichum candidum</name>
    <name type="common">Oospora lactis</name>
    <name type="synonym">Dipodascus geotrichum</name>
    <dbReference type="NCBI Taxonomy" id="1173061"/>
    <lineage>
        <taxon>Eukaryota</taxon>
        <taxon>Fungi</taxon>
        <taxon>Dikarya</taxon>
        <taxon>Ascomycota</taxon>
        <taxon>Saccharomycotina</taxon>
        <taxon>Dipodascomycetes</taxon>
        <taxon>Dipodascales</taxon>
        <taxon>Dipodascaceae</taxon>
        <taxon>Geotrichum</taxon>
    </lineage>
</organism>
<evidence type="ECO:0000256" key="2">
    <source>
        <dbReference type="SAM" id="Coils"/>
    </source>
</evidence>
<dbReference type="STRING" id="1173061.A0A0J9XHR8"/>
<dbReference type="Proteomes" id="UP000242525">
    <property type="component" value="Unassembled WGS sequence"/>
</dbReference>